<dbReference type="EMBL" id="CP002521">
    <property type="protein sequence ID" value="ADX48431.1"/>
    <property type="molecule type" value="Genomic_DNA"/>
</dbReference>
<gene>
    <name evidence="3" type="ordered locus">Acav_4548</name>
</gene>
<protein>
    <submittedName>
        <fullName evidence="3">Alpha/beta hydrolase fold protein</fullName>
    </submittedName>
</protein>
<reference evidence="3" key="1">
    <citation type="submission" date="2011-02" db="EMBL/GenBank/DDBJ databases">
        <title>Complete sequence of Acidovorax avenae subsp. avenae ATCC 19860.</title>
        <authorList>
            <consortium name="US DOE Joint Genome Institute"/>
            <person name="Lucas S."/>
            <person name="Copeland A."/>
            <person name="Lapidus A."/>
            <person name="Cheng J.-F."/>
            <person name="Goodwin L."/>
            <person name="Pitluck S."/>
            <person name="Chertkov O."/>
            <person name="Held B."/>
            <person name="Detter J.C."/>
            <person name="Han C."/>
            <person name="Tapia R."/>
            <person name="Land M."/>
            <person name="Hauser L."/>
            <person name="Kyrpides N."/>
            <person name="Ivanova N."/>
            <person name="Ovchinnikova G."/>
            <person name="Pagani I."/>
            <person name="Gordon S."/>
            <person name="Woyke T."/>
        </authorList>
    </citation>
    <scope>NUCLEOTIDE SEQUENCE</scope>
    <source>
        <strain evidence="3">ATCC 19860</strain>
    </source>
</reference>
<dbReference type="Proteomes" id="UP000002482">
    <property type="component" value="Chromosome"/>
</dbReference>
<dbReference type="InterPro" id="IPR029058">
    <property type="entry name" value="AB_hydrolase_fold"/>
</dbReference>
<dbReference type="AlphaFoldDB" id="F0QA63"/>
<sequence>MGRRTMPGMSAPPHALPADMPEPIAHDAWVKSARGRLFARRWQPAPRDANPGTAPAPVVLFHDSLGCVALWRDFPAALCRATGRDVLAYDRPGFGRSGPCTGELAPDFIAAEAHTSLPALCSEFGIGRYVALGHSVGGAMAAHCAADGSGTGDCVALVTVAAQACVEERTLAGIREARDQFQHSPEALQRLARHHGGDEHKARWVLHAWVDTWLDPGFAGWSQAGVLARVHCPVLALHGDRDEYGSLEQPARIARWAAGPARVEILPGAAHVPHRERPHELAQRVARFLADLP</sequence>
<evidence type="ECO:0000313" key="4">
    <source>
        <dbReference type="Proteomes" id="UP000002482"/>
    </source>
</evidence>
<dbReference type="HOGENOM" id="CLU_020336_26_0_4"/>
<keyword evidence="3" id="KW-0378">Hydrolase</keyword>
<dbReference type="SUPFAM" id="SSF53474">
    <property type="entry name" value="alpha/beta-Hydrolases"/>
    <property type="match status" value="1"/>
</dbReference>
<accession>F0QA63</accession>
<name>F0QA63_PARA1</name>
<proteinExistence type="predicted"/>
<dbReference type="Pfam" id="PF12697">
    <property type="entry name" value="Abhydrolase_6"/>
    <property type="match status" value="1"/>
</dbReference>
<dbReference type="GO" id="GO:0016787">
    <property type="term" value="F:hydrolase activity"/>
    <property type="evidence" value="ECO:0007669"/>
    <property type="project" value="UniProtKB-KW"/>
</dbReference>
<dbReference type="PANTHER" id="PTHR43689">
    <property type="entry name" value="HYDROLASE"/>
    <property type="match status" value="1"/>
</dbReference>
<evidence type="ECO:0000259" key="2">
    <source>
        <dbReference type="Pfam" id="PF12697"/>
    </source>
</evidence>
<organism evidence="3 4">
    <name type="scientific">Paracidovorax avenae (strain ATCC 19860 / DSM 7227 / CCUG 15838 / JCM 20985 / LMG 2117 / NCPPB 1011)</name>
    <name type="common">Acidovorax avenae</name>
    <dbReference type="NCBI Taxonomy" id="643561"/>
    <lineage>
        <taxon>Bacteria</taxon>
        <taxon>Pseudomonadati</taxon>
        <taxon>Pseudomonadota</taxon>
        <taxon>Betaproteobacteria</taxon>
        <taxon>Burkholderiales</taxon>
        <taxon>Comamonadaceae</taxon>
        <taxon>Paracidovorax</taxon>
    </lineage>
</organism>
<feature type="region of interest" description="Disordered" evidence="1">
    <location>
        <begin position="1"/>
        <end position="20"/>
    </location>
</feature>
<dbReference type="Gene3D" id="3.40.50.1820">
    <property type="entry name" value="alpha/beta hydrolase"/>
    <property type="match status" value="1"/>
</dbReference>
<evidence type="ECO:0000313" key="3">
    <source>
        <dbReference type="EMBL" id="ADX48431.1"/>
    </source>
</evidence>
<keyword evidence="4" id="KW-1185">Reference proteome</keyword>
<dbReference type="KEGG" id="aaa:Acav_4548"/>
<dbReference type="InterPro" id="IPR000073">
    <property type="entry name" value="AB_hydrolase_1"/>
</dbReference>
<dbReference type="PANTHER" id="PTHR43689:SF8">
    <property type="entry name" value="ALPHA_BETA-HYDROLASES SUPERFAMILY PROTEIN"/>
    <property type="match status" value="1"/>
</dbReference>
<evidence type="ECO:0000256" key="1">
    <source>
        <dbReference type="SAM" id="MobiDB-lite"/>
    </source>
</evidence>
<feature type="domain" description="AB hydrolase-1" evidence="2">
    <location>
        <begin position="59"/>
        <end position="283"/>
    </location>
</feature>
<dbReference type="PRINTS" id="PR00111">
    <property type="entry name" value="ABHYDROLASE"/>
</dbReference>